<evidence type="ECO:0000313" key="6">
    <source>
        <dbReference type="Proteomes" id="UP001156882"/>
    </source>
</evidence>
<evidence type="ECO:0000259" key="4">
    <source>
        <dbReference type="Pfam" id="PF13407"/>
    </source>
</evidence>
<keyword evidence="3" id="KW-0732">Signal</keyword>
<dbReference type="InterPro" id="IPR028082">
    <property type="entry name" value="Peripla_BP_I"/>
</dbReference>
<comment type="subcellular location">
    <subcellularLocation>
        <location evidence="1">Cell envelope</location>
    </subcellularLocation>
</comment>
<comment type="similarity">
    <text evidence="2">Belongs to the bacterial solute-binding protein 2 family.</text>
</comment>
<reference evidence="6" key="1">
    <citation type="journal article" date="2019" name="Int. J. Syst. Evol. Microbiol.">
        <title>The Global Catalogue of Microorganisms (GCM) 10K type strain sequencing project: providing services to taxonomists for standard genome sequencing and annotation.</title>
        <authorList>
            <consortium name="The Broad Institute Genomics Platform"/>
            <consortium name="The Broad Institute Genome Sequencing Center for Infectious Disease"/>
            <person name="Wu L."/>
            <person name="Ma J."/>
        </authorList>
    </citation>
    <scope>NUCLEOTIDE SEQUENCE [LARGE SCALE GENOMIC DNA]</scope>
    <source>
        <strain evidence="6">NBRC 101365</strain>
    </source>
</reference>
<proteinExistence type="inferred from homology"/>
<feature type="domain" description="Periplasmic binding protein" evidence="4">
    <location>
        <begin position="47"/>
        <end position="288"/>
    </location>
</feature>
<dbReference type="CDD" id="cd06307">
    <property type="entry name" value="PBP1_sugar_binding"/>
    <property type="match status" value="1"/>
</dbReference>
<dbReference type="Proteomes" id="UP001156882">
    <property type="component" value="Unassembled WGS sequence"/>
</dbReference>
<dbReference type="PANTHER" id="PTHR46847">
    <property type="entry name" value="D-ALLOSE-BINDING PERIPLASMIC PROTEIN-RELATED"/>
    <property type="match status" value="1"/>
</dbReference>
<protein>
    <submittedName>
        <fullName evidence="5">LacI family transcriptional regulator</fullName>
    </submittedName>
</protein>
<dbReference type="Pfam" id="PF13407">
    <property type="entry name" value="Peripla_BP_4"/>
    <property type="match status" value="1"/>
</dbReference>
<sequence>MLNGRGGVRPQTVEKVILAARALGYPREMPEVHRGLIRIEVMLVRPETTFFSRLSQAFERIAATLDPSITLHRTFLDEARPEAIASRIARPPARRSALICAIPDHGAIRAALTQITDAGIPVVQAVSRAPVRADYVGIDNLAAGRTAALLLARMQPHGGRVVALCHSGIYQVHRERIRGFSEGLARQGRADFRFDAVLFHHDDALAASEALGDALARWPDLVGLYNAGGANASLAAVLRGPGRGRGIFFVGHELTERSAAALREGVMSIVLDQAPEEQARRAVDLALSRLGILTTPVANPPIRFTTITAENI</sequence>
<evidence type="ECO:0000313" key="5">
    <source>
        <dbReference type="EMBL" id="GLS17981.1"/>
    </source>
</evidence>
<evidence type="ECO:0000256" key="1">
    <source>
        <dbReference type="ARBA" id="ARBA00004196"/>
    </source>
</evidence>
<evidence type="ECO:0000256" key="2">
    <source>
        <dbReference type="ARBA" id="ARBA00007639"/>
    </source>
</evidence>
<comment type="caution">
    <text evidence="5">The sequence shown here is derived from an EMBL/GenBank/DDBJ whole genome shotgun (WGS) entry which is preliminary data.</text>
</comment>
<dbReference type="EMBL" id="BSPC01000007">
    <property type="protein sequence ID" value="GLS17981.1"/>
    <property type="molecule type" value="Genomic_DNA"/>
</dbReference>
<dbReference type="PANTHER" id="PTHR46847:SF1">
    <property type="entry name" value="D-ALLOSE-BINDING PERIPLASMIC PROTEIN-RELATED"/>
    <property type="match status" value="1"/>
</dbReference>
<organism evidence="5 6">
    <name type="scientific">Labrys miyagiensis</name>
    <dbReference type="NCBI Taxonomy" id="346912"/>
    <lineage>
        <taxon>Bacteria</taxon>
        <taxon>Pseudomonadati</taxon>
        <taxon>Pseudomonadota</taxon>
        <taxon>Alphaproteobacteria</taxon>
        <taxon>Hyphomicrobiales</taxon>
        <taxon>Xanthobacteraceae</taxon>
        <taxon>Labrys</taxon>
    </lineage>
</organism>
<evidence type="ECO:0000256" key="3">
    <source>
        <dbReference type="ARBA" id="ARBA00022729"/>
    </source>
</evidence>
<accession>A0ABQ6CC77</accession>
<dbReference type="SUPFAM" id="SSF53822">
    <property type="entry name" value="Periplasmic binding protein-like I"/>
    <property type="match status" value="1"/>
</dbReference>
<name>A0ABQ6CC77_9HYPH</name>
<dbReference type="Gene3D" id="3.40.50.2300">
    <property type="match status" value="2"/>
</dbReference>
<gene>
    <name evidence="5" type="ORF">GCM10007874_09970</name>
</gene>
<keyword evidence="6" id="KW-1185">Reference proteome</keyword>
<dbReference type="InterPro" id="IPR025997">
    <property type="entry name" value="SBP_2_dom"/>
</dbReference>